<dbReference type="GeneID" id="110798931"/>
<keyword evidence="2" id="KW-1185">Reference proteome</keyword>
<dbReference type="Proteomes" id="UP000813463">
    <property type="component" value="Chromosome 1"/>
</dbReference>
<dbReference type="InterPro" id="IPR012337">
    <property type="entry name" value="RNaseH-like_sf"/>
</dbReference>
<evidence type="ECO:0000313" key="3">
    <source>
        <dbReference type="RefSeq" id="XP_056693152.1"/>
    </source>
</evidence>
<proteinExistence type="predicted"/>
<evidence type="ECO:0000313" key="2">
    <source>
        <dbReference type="Proteomes" id="UP000813463"/>
    </source>
</evidence>
<dbReference type="InterPro" id="IPR027417">
    <property type="entry name" value="P-loop_NTPase"/>
</dbReference>
<dbReference type="SUPFAM" id="SSF52540">
    <property type="entry name" value="P-loop containing nucleoside triphosphate hydrolases"/>
    <property type="match status" value="1"/>
</dbReference>
<dbReference type="InterPro" id="IPR002156">
    <property type="entry name" value="RNaseH_domain"/>
</dbReference>
<dbReference type="Pfam" id="PF01693">
    <property type="entry name" value="Cauli_VI"/>
    <property type="match status" value="1"/>
</dbReference>
<feature type="domain" description="RNase H type-1" evidence="1">
    <location>
        <begin position="257"/>
        <end position="388"/>
    </location>
</feature>
<reference evidence="2" key="1">
    <citation type="journal article" date="2021" name="Nat. Commun.">
        <title>Genomic analyses provide insights into spinach domestication and the genetic basis of agronomic traits.</title>
        <authorList>
            <person name="Cai X."/>
            <person name="Sun X."/>
            <person name="Xu C."/>
            <person name="Sun H."/>
            <person name="Wang X."/>
            <person name="Ge C."/>
            <person name="Zhang Z."/>
            <person name="Wang Q."/>
            <person name="Fei Z."/>
            <person name="Jiao C."/>
            <person name="Wang Q."/>
        </authorList>
    </citation>
    <scope>NUCLEOTIDE SEQUENCE [LARGE SCALE GENOMIC DNA]</scope>
    <source>
        <strain evidence="2">cv. Varoflay</strain>
    </source>
</reference>
<dbReference type="PROSITE" id="PS50879">
    <property type="entry name" value="RNASE_H_1"/>
    <property type="match status" value="1"/>
</dbReference>
<dbReference type="Gene3D" id="3.40.50.300">
    <property type="entry name" value="P-loop containing nucleotide triphosphate hydrolases"/>
    <property type="match status" value="1"/>
</dbReference>
<dbReference type="InterPro" id="IPR052927">
    <property type="entry name" value="DCC_oxidoreductase"/>
</dbReference>
<dbReference type="PANTHER" id="PTHR33639">
    <property type="entry name" value="THIOL-DISULFIDE OXIDOREDUCTASE DCC"/>
    <property type="match status" value="1"/>
</dbReference>
<sequence length="399" mass="42794">MQQVFKLCRQSSIPSPPFSQPAKLAFTIFHAAKALAVATSEAANNGDSTSSSANDAVSWISLDVSKKHSRSLSNVGFSKPSLTQAAYVPLILSENDAVVAAETGSGKPHHARINSGFGAHVHLSQKWSINQLVVKSISLSSSTSVFLCLGVVQWYSSKSNSSGKQKLKPKAVMEEEKGAYFVVRKGDIVGVYKSLSECQAQVGSSVSDLSATVYKGNSLPKDAEEYLASRGLHNALYTIKASDLKDCPFGKIVPCPFEKTCILHFDGSSKGNPIRAGAGAVLRTLNGNLICRIRQGLGNATSSVAEYRAFILGLKKALEMGCTRIQAQGDNKIVCMQLKGECRVKSQNMSDLHAEASRLMKQFLSVKISHVLRELNSDADKQAKLAAQLADGQVQEVLT</sequence>
<name>A0ABM3RC22_SPIOL</name>
<protein>
    <submittedName>
        <fullName evidence="3">Uncharacterized protein isoform X1</fullName>
    </submittedName>
</protein>
<dbReference type="Pfam" id="PF13456">
    <property type="entry name" value="RVT_3"/>
    <property type="match status" value="1"/>
</dbReference>
<dbReference type="InterPro" id="IPR036397">
    <property type="entry name" value="RNaseH_sf"/>
</dbReference>
<dbReference type="Gene3D" id="3.40.970.10">
    <property type="entry name" value="Ribonuclease H1, N-terminal domain"/>
    <property type="match status" value="1"/>
</dbReference>
<dbReference type="InterPro" id="IPR011320">
    <property type="entry name" value="RNase_H1_N"/>
</dbReference>
<dbReference type="SUPFAM" id="SSF55658">
    <property type="entry name" value="L9 N-domain-like"/>
    <property type="match status" value="1"/>
</dbReference>
<evidence type="ECO:0000259" key="1">
    <source>
        <dbReference type="PROSITE" id="PS50879"/>
    </source>
</evidence>
<dbReference type="RefSeq" id="XP_056693152.1">
    <property type="nucleotide sequence ID" value="XM_056837174.1"/>
</dbReference>
<accession>A0ABM3RC22</accession>
<dbReference type="InterPro" id="IPR009027">
    <property type="entry name" value="Ribosomal_bL9/RNase_H1_N"/>
</dbReference>
<dbReference type="PANTHER" id="PTHR33639:SF3">
    <property type="entry name" value="RIBONUCLEASE H1 N-TERMINAL DOMAIN-CONTAINING PROTEIN"/>
    <property type="match status" value="1"/>
</dbReference>
<dbReference type="CDD" id="cd09279">
    <property type="entry name" value="RNase_HI_like"/>
    <property type="match status" value="1"/>
</dbReference>
<organism evidence="2 3">
    <name type="scientific">Spinacia oleracea</name>
    <name type="common">Spinach</name>
    <dbReference type="NCBI Taxonomy" id="3562"/>
    <lineage>
        <taxon>Eukaryota</taxon>
        <taxon>Viridiplantae</taxon>
        <taxon>Streptophyta</taxon>
        <taxon>Embryophyta</taxon>
        <taxon>Tracheophyta</taxon>
        <taxon>Spermatophyta</taxon>
        <taxon>Magnoliopsida</taxon>
        <taxon>eudicotyledons</taxon>
        <taxon>Gunneridae</taxon>
        <taxon>Pentapetalae</taxon>
        <taxon>Caryophyllales</taxon>
        <taxon>Chenopodiaceae</taxon>
        <taxon>Chenopodioideae</taxon>
        <taxon>Anserineae</taxon>
        <taxon>Spinacia</taxon>
    </lineage>
</organism>
<gene>
    <name evidence="3" type="primary">LOC110798931</name>
</gene>
<dbReference type="Gene3D" id="3.30.420.10">
    <property type="entry name" value="Ribonuclease H-like superfamily/Ribonuclease H"/>
    <property type="match status" value="1"/>
</dbReference>
<reference evidence="3" key="2">
    <citation type="submission" date="2025-08" db="UniProtKB">
        <authorList>
            <consortium name="RefSeq"/>
        </authorList>
    </citation>
    <scope>IDENTIFICATION</scope>
    <source>
        <tissue evidence="3">Leaf</tissue>
    </source>
</reference>
<dbReference type="InterPro" id="IPR037056">
    <property type="entry name" value="RNase_H1_N_sf"/>
</dbReference>
<dbReference type="SUPFAM" id="SSF53098">
    <property type="entry name" value="Ribonuclease H-like"/>
    <property type="match status" value="1"/>
</dbReference>